<feature type="compositionally biased region" description="Basic and acidic residues" evidence="3">
    <location>
        <begin position="144"/>
        <end position="161"/>
    </location>
</feature>
<evidence type="ECO:0000256" key="1">
    <source>
        <dbReference type="ARBA" id="ARBA00022737"/>
    </source>
</evidence>
<dbReference type="SMART" id="SM00025">
    <property type="entry name" value="Pumilio"/>
    <property type="match status" value="8"/>
</dbReference>
<evidence type="ECO:0000313" key="5">
    <source>
        <dbReference type="EMBL" id="RNF05338.1"/>
    </source>
</evidence>
<dbReference type="CDD" id="cd07920">
    <property type="entry name" value="Pumilio"/>
    <property type="match status" value="1"/>
</dbReference>
<reference evidence="5 6" key="1">
    <citation type="journal article" date="2018" name="BMC Genomics">
        <title>Genomic comparison of Trypanosoma conorhini and Trypanosoma rangeli to Trypanosoma cruzi strains of high and low virulence.</title>
        <authorList>
            <person name="Bradwell K.R."/>
            <person name="Koparde V.N."/>
            <person name="Matveyev A.V."/>
            <person name="Serrano M.G."/>
            <person name="Alves J.M."/>
            <person name="Parikh H."/>
            <person name="Huang B."/>
            <person name="Lee V."/>
            <person name="Espinosa-Alvarez O."/>
            <person name="Ortiz P.A."/>
            <person name="Costa-Martins A.G."/>
            <person name="Teixeira M.M."/>
            <person name="Buck G.A."/>
        </authorList>
    </citation>
    <scope>NUCLEOTIDE SEQUENCE [LARGE SCALE GENOMIC DNA]</scope>
    <source>
        <strain evidence="5 6">AM80</strain>
    </source>
</reference>
<dbReference type="GO" id="GO:0003729">
    <property type="term" value="F:mRNA binding"/>
    <property type="evidence" value="ECO:0007669"/>
    <property type="project" value="TreeGrafter"/>
</dbReference>
<dbReference type="AlphaFoldDB" id="A0A3R7MMR6"/>
<evidence type="ECO:0000313" key="6">
    <source>
        <dbReference type="Proteomes" id="UP000283634"/>
    </source>
</evidence>
<evidence type="ECO:0000259" key="4">
    <source>
        <dbReference type="PROSITE" id="PS50303"/>
    </source>
</evidence>
<dbReference type="PROSITE" id="PS50302">
    <property type="entry name" value="PUM"/>
    <property type="match status" value="4"/>
</dbReference>
<dbReference type="InterPro" id="IPR033133">
    <property type="entry name" value="PUM-HD"/>
</dbReference>
<feature type="repeat" description="Pumilio" evidence="2">
    <location>
        <begin position="353"/>
        <end position="390"/>
    </location>
</feature>
<feature type="repeat" description="Pumilio" evidence="2">
    <location>
        <begin position="582"/>
        <end position="617"/>
    </location>
</feature>
<dbReference type="PANTHER" id="PTHR12537">
    <property type="entry name" value="RNA BINDING PROTEIN PUMILIO-RELATED"/>
    <property type="match status" value="1"/>
</dbReference>
<dbReference type="VEuPathDB" id="TriTrypDB:TRSC58_01907"/>
<dbReference type="RefSeq" id="XP_029238625.1">
    <property type="nucleotide sequence ID" value="XM_029381568.1"/>
</dbReference>
<accession>A0A3R7MMR6</accession>
<dbReference type="Pfam" id="PF00806">
    <property type="entry name" value="PUF"/>
    <property type="match status" value="8"/>
</dbReference>
<dbReference type="OrthoDB" id="668540at2759"/>
<feature type="region of interest" description="Disordered" evidence="3">
    <location>
        <begin position="112"/>
        <end position="168"/>
    </location>
</feature>
<sequence length="904" mass="99962">MSDWDNVGSSVIGEGNKSGDAKNAVEVDWFSNNHDIFSGGGETVLVDPRDVKRAETAPSVLTMYSADGTLCVGGSLEEVVPPEEEYRYTEEYHLLYYSKYPRDPRMLVPLRSSGGVRRGGDSGLPGHRGVTGNQIFSQESENVTDSHETTTDNAQEKEKNVQDSPDMETAYSKSVLESLSNNQQTHQQEQQNRQRYEADPSFSSMEADEAPSDAPMDGSLNIPATTRGCLQSQINNEVTSTGRGQPQAGSTPHSFGRSSASVRRGTQHSHQGSQNGGVKNNARRQADGGIIGSFRASANELSSVREYLEEVSHECSYNAIQGRVVALSKDQEGSRFVQRLLEEDQNVTNIFKEVFPSTCELMIHVFGNYVLQKLLDVLPAQSDVFKQLFEKVSGRLKEYSFHTYGCRVIQRFLVKASSEIRENILFELKDCMVECVFDQNASHVAQKIIEVMPEKTQFMTEAFLPNLKVLPCHPYGCRVLQCIFEKCSSVPEVNIRPLFEAVLEHAHEYVMDQYGNYVVQHAVLNAPEDLRKRFVEFLIPHVYALSCSKFASNVAEKTIVKANKEELQQIVDILTRPSGGTDDGSCLVLMMQDPYANYVVQRLLQEVTRQQQQHIAEQTKRHLTSIRRSVYGQHLVQKMENMGMFSWMEGDMCNNPVYHEQAAVECAPNRKARGAMGIRNASRGVSVPQSAYVTSMEPSLAAASSYRQPGAPVAVTGRAVLPLAPTGSGYSYGYLDFSSDALLAPSQQLQQAQHHLMSVPSVTIGVQSCYPGMMPPAPPPQAAHSQQCQYPPRQVFALQGQHGSYNMMDSSSMPEHQHQMSQTNPVAATNQIYANSGARVGQPQGGKWTNTYQTLDPSVQQAMPCGVSAPNLYHGMNTASGFWKWGCDPVLALSSSLGQQLRLI</sequence>
<dbReference type="GeneID" id="40328581"/>
<evidence type="ECO:0000256" key="3">
    <source>
        <dbReference type="SAM" id="MobiDB-lite"/>
    </source>
</evidence>
<proteinExistence type="predicted"/>
<gene>
    <name evidence="5" type="ORF">TraAM80_04648</name>
</gene>
<feature type="repeat" description="Pumilio" evidence="2">
    <location>
        <begin position="501"/>
        <end position="536"/>
    </location>
</feature>
<dbReference type="Proteomes" id="UP000283634">
    <property type="component" value="Unassembled WGS sequence"/>
</dbReference>
<evidence type="ECO:0000256" key="2">
    <source>
        <dbReference type="PROSITE-ProRule" id="PRU00317"/>
    </source>
</evidence>
<organism evidence="5 6">
    <name type="scientific">Trypanosoma rangeli</name>
    <dbReference type="NCBI Taxonomy" id="5698"/>
    <lineage>
        <taxon>Eukaryota</taxon>
        <taxon>Discoba</taxon>
        <taxon>Euglenozoa</taxon>
        <taxon>Kinetoplastea</taxon>
        <taxon>Metakinetoplastina</taxon>
        <taxon>Trypanosomatida</taxon>
        <taxon>Trypanosomatidae</taxon>
        <taxon>Trypanosoma</taxon>
        <taxon>Herpetosoma</taxon>
    </lineage>
</organism>
<feature type="compositionally biased region" description="Polar residues" evidence="3">
    <location>
        <begin position="238"/>
        <end position="261"/>
    </location>
</feature>
<dbReference type="PANTHER" id="PTHR12537:SF12">
    <property type="entry name" value="MATERNAL PROTEIN PUMILIO"/>
    <property type="match status" value="1"/>
</dbReference>
<feature type="region of interest" description="Disordered" evidence="3">
    <location>
        <begin position="238"/>
        <end position="284"/>
    </location>
</feature>
<dbReference type="InterPro" id="IPR016024">
    <property type="entry name" value="ARM-type_fold"/>
</dbReference>
<feature type="region of interest" description="Disordered" evidence="3">
    <location>
        <begin position="180"/>
        <end position="224"/>
    </location>
</feature>
<keyword evidence="6" id="KW-1185">Reference proteome</keyword>
<dbReference type="GO" id="GO:0010608">
    <property type="term" value="P:post-transcriptional regulation of gene expression"/>
    <property type="evidence" value="ECO:0007669"/>
    <property type="project" value="TreeGrafter"/>
</dbReference>
<feature type="compositionally biased region" description="Polar residues" evidence="3">
    <location>
        <begin position="131"/>
        <end position="143"/>
    </location>
</feature>
<feature type="compositionally biased region" description="Low complexity" evidence="3">
    <location>
        <begin position="181"/>
        <end position="191"/>
    </location>
</feature>
<keyword evidence="1" id="KW-0677">Repeat</keyword>
<dbReference type="InterPro" id="IPR033712">
    <property type="entry name" value="Pumilio_RNA-bd"/>
</dbReference>
<feature type="compositionally biased region" description="Polar residues" evidence="3">
    <location>
        <begin position="268"/>
        <end position="278"/>
    </location>
</feature>
<dbReference type="SUPFAM" id="SSF48371">
    <property type="entry name" value="ARM repeat"/>
    <property type="match status" value="1"/>
</dbReference>
<dbReference type="InterPro" id="IPR001313">
    <property type="entry name" value="Pumilio_RNA-bd_rpt"/>
</dbReference>
<feature type="domain" description="PUM-HD" evidence="4">
    <location>
        <begin position="296"/>
        <end position="643"/>
    </location>
</feature>
<dbReference type="GO" id="GO:0005737">
    <property type="term" value="C:cytoplasm"/>
    <property type="evidence" value="ECO:0007669"/>
    <property type="project" value="TreeGrafter"/>
</dbReference>
<dbReference type="OMA" id="CIFEKCS"/>
<protein>
    <submittedName>
        <fullName evidence="5">Pumilio protein 2</fullName>
    </submittedName>
</protein>
<feature type="repeat" description="Pumilio" evidence="2">
    <location>
        <begin position="391"/>
        <end position="427"/>
    </location>
</feature>
<dbReference type="Gene3D" id="1.25.10.10">
    <property type="entry name" value="Leucine-rich Repeat Variant"/>
    <property type="match status" value="1"/>
</dbReference>
<dbReference type="EMBL" id="MKGL01000137">
    <property type="protein sequence ID" value="RNF05338.1"/>
    <property type="molecule type" value="Genomic_DNA"/>
</dbReference>
<name>A0A3R7MMR6_TRYRA</name>
<comment type="caution">
    <text evidence="5">The sequence shown here is derived from an EMBL/GenBank/DDBJ whole genome shotgun (WGS) entry which is preliminary data.</text>
</comment>
<dbReference type="InterPro" id="IPR011989">
    <property type="entry name" value="ARM-like"/>
</dbReference>
<dbReference type="PROSITE" id="PS50303">
    <property type="entry name" value="PUM_HD"/>
    <property type="match status" value="1"/>
</dbReference>